<protein>
    <submittedName>
        <fullName evidence="2">Membrane protein</fullName>
    </submittedName>
</protein>
<feature type="transmembrane region" description="Helical" evidence="1">
    <location>
        <begin position="91"/>
        <end position="113"/>
    </location>
</feature>
<dbReference type="InterPro" id="IPR009937">
    <property type="entry name" value="Phage_holin_3_6"/>
</dbReference>
<dbReference type="RefSeq" id="WP_051736718.1">
    <property type="nucleotide sequence ID" value="NZ_BAAAUZ010000001.1"/>
</dbReference>
<dbReference type="AlphaFoldDB" id="A0A9W6L304"/>
<dbReference type="EMBL" id="BSFQ01000004">
    <property type="protein sequence ID" value="GLL10149.1"/>
    <property type="molecule type" value="Genomic_DNA"/>
</dbReference>
<reference evidence="2" key="1">
    <citation type="journal article" date="2014" name="Int. J. Syst. Evol. Microbiol.">
        <title>Complete genome sequence of Corynebacterium casei LMG S-19264T (=DSM 44701T), isolated from a smear-ripened cheese.</title>
        <authorList>
            <consortium name="US DOE Joint Genome Institute (JGI-PGF)"/>
            <person name="Walter F."/>
            <person name="Albersmeier A."/>
            <person name="Kalinowski J."/>
            <person name="Ruckert C."/>
        </authorList>
    </citation>
    <scope>NUCLEOTIDE SEQUENCE</scope>
    <source>
        <strain evidence="2">VKM Ac-1069</strain>
    </source>
</reference>
<reference evidence="2" key="2">
    <citation type="submission" date="2023-01" db="EMBL/GenBank/DDBJ databases">
        <authorList>
            <person name="Sun Q."/>
            <person name="Evtushenko L."/>
        </authorList>
    </citation>
    <scope>NUCLEOTIDE SEQUENCE</scope>
    <source>
        <strain evidence="2">VKM Ac-1069</strain>
    </source>
</reference>
<keyword evidence="1" id="KW-0812">Transmembrane</keyword>
<evidence type="ECO:0000256" key="1">
    <source>
        <dbReference type="SAM" id="Phobius"/>
    </source>
</evidence>
<proteinExistence type="predicted"/>
<dbReference type="Proteomes" id="UP001143463">
    <property type="component" value="Unassembled WGS sequence"/>
</dbReference>
<organism evidence="2 3">
    <name type="scientific">Pseudonocardia halophobica</name>
    <dbReference type="NCBI Taxonomy" id="29401"/>
    <lineage>
        <taxon>Bacteria</taxon>
        <taxon>Bacillati</taxon>
        <taxon>Actinomycetota</taxon>
        <taxon>Actinomycetes</taxon>
        <taxon>Pseudonocardiales</taxon>
        <taxon>Pseudonocardiaceae</taxon>
        <taxon>Pseudonocardia</taxon>
    </lineage>
</organism>
<keyword evidence="1" id="KW-0472">Membrane</keyword>
<sequence>MTSSLHPDQRGGTARPDPAELSTADLLRQLSDQVRTLVTDEVQLAKAEVTAKGKAVGIGAGLAGAGTMLALAGGLAFVAAAIAALALVLPVWASALIVGAVLVALGGVLALVAKKQIGRGTPPLPEQAIDSTKADVETIKREVHR</sequence>
<comment type="caution">
    <text evidence="2">The sequence shown here is derived from an EMBL/GenBank/DDBJ whole genome shotgun (WGS) entry which is preliminary data.</text>
</comment>
<name>A0A9W6L304_9PSEU</name>
<gene>
    <name evidence="2" type="ORF">GCM10017577_12890</name>
</gene>
<evidence type="ECO:0000313" key="3">
    <source>
        <dbReference type="Proteomes" id="UP001143463"/>
    </source>
</evidence>
<feature type="transmembrane region" description="Helical" evidence="1">
    <location>
        <begin position="62"/>
        <end position="85"/>
    </location>
</feature>
<dbReference type="Pfam" id="PF07332">
    <property type="entry name" value="Phage_holin_3_6"/>
    <property type="match status" value="1"/>
</dbReference>
<keyword evidence="3" id="KW-1185">Reference proteome</keyword>
<evidence type="ECO:0000313" key="2">
    <source>
        <dbReference type="EMBL" id="GLL10149.1"/>
    </source>
</evidence>
<accession>A0A9W6L304</accession>
<keyword evidence="1" id="KW-1133">Transmembrane helix</keyword>